<evidence type="ECO:0000256" key="1">
    <source>
        <dbReference type="ARBA" id="ARBA00002777"/>
    </source>
</evidence>
<feature type="binding site" evidence="10">
    <location>
        <position position="738"/>
    </location>
    <ligand>
        <name>Zn(2+)</name>
        <dbReference type="ChEBI" id="CHEBI:29105"/>
        <note>catalytic</note>
    </ligand>
</feature>
<dbReference type="NCBIfam" id="TIGR01371">
    <property type="entry name" value="met_syn_B12ind"/>
    <property type="match status" value="1"/>
</dbReference>
<sequence>MKPIQTRTLGYPRIGANRELKKAVEAYWAGTISQDELAETAAQLRSKHWKQQRNAGIDLIPSNDFSFYDHVLDTACLVGALPERIGFGGGNVDLPIYFTAARGVPPAEAAGRIEETAALEMTKWFDTNYHYLVPELQKDQFFRLSSTKPVDEYLQAKTLGIETVPVLLGPISFLLLSKPDGDFDALTLLERLLPVYQSVLAQLKNVGAQSVQLDEPVLALDLTDAQRTAFAPAYSTLAAVAPRIHLTSYFGGLRDNLDTALTLPVASIHCDAVSEPGELNALLEKLPADKTLSLGVVSGRNIWKNDYEKSNALISKAVSKLGAERVLVSSSSSLLHTPVSLEAETGLDDEVKNWLAFADEKLGELAELAKFQRLESAGSDPAWQANAAAAAARRTSPRIHVPTVKTRCAASTPDDAKRQSPFAERIVKQQDALNFPLFPTTTIGSFPQTTEIRQARAKHRKGELGDAEYTQFLKNEIRSVVREQEELGLDCLVHGEPERNDMVEYFGQQLEGYVFSRNGWVQSYGSRCVKPPILFGDVSRPKPMTVDWAVFAQSLTETPMKGMLTGPVTILQWSFVRDDQPRAETMKQIAFAIRDEVNDLEAAGIKVIQIDEPALREGLPLRRTDHAAYLSNAVEAFRISTSGVHDETQIHTHMCYCEFNEVIDSIAALDADVISIEASRSRMELLGAFQDFNYPNQIGPGVWDIHSPRVPSAEEMVELLQKAAQAIPAERLWVNPDCGLKTRAWPETRAALTNMVAAAKQLRA</sequence>
<feature type="binding site" evidence="10 11">
    <location>
        <position position="496"/>
    </location>
    <ligand>
        <name>L-methionine</name>
        <dbReference type="ChEBI" id="CHEBI:57844"/>
    </ligand>
</feature>
<keyword evidence="10" id="KW-0677">Repeat</keyword>
<evidence type="ECO:0000256" key="3">
    <source>
        <dbReference type="ARBA" id="ARBA00009553"/>
    </source>
</evidence>
<evidence type="ECO:0000256" key="8">
    <source>
        <dbReference type="ARBA" id="ARBA00022833"/>
    </source>
</evidence>
<evidence type="ECO:0000256" key="7">
    <source>
        <dbReference type="ARBA" id="ARBA00022723"/>
    </source>
</evidence>
<dbReference type="Pfam" id="PF08267">
    <property type="entry name" value="Meth_synt_1"/>
    <property type="match status" value="1"/>
</dbReference>
<name>A0A6P1M2H6_9BACT</name>
<comment type="pathway">
    <text evidence="2 10">Amino-acid biosynthesis; L-methionine biosynthesis via de novo pathway; L-methionine from L-homocysteine (MetE route): step 1/1.</text>
</comment>
<dbReference type="FunFam" id="3.20.20.210:FF:000002">
    <property type="entry name" value="5-methyltetrahydropteroyltriglutamate--homocysteine methyltransferase"/>
    <property type="match status" value="1"/>
</dbReference>
<keyword evidence="8 10" id="KW-0862">Zinc</keyword>
<dbReference type="CDD" id="cd03311">
    <property type="entry name" value="CIMS_C_terminal_like"/>
    <property type="match status" value="1"/>
</dbReference>
<dbReference type="UniPathway" id="UPA00051">
    <property type="reaction ID" value="UER00082"/>
</dbReference>
<feature type="binding site" evidence="12">
    <location>
        <position position="738"/>
    </location>
    <ligand>
        <name>Zn(2+)</name>
        <dbReference type="ChEBI" id="CHEBI:29105"/>
        <label>1</label>
        <note>catalytic</note>
    </ligand>
</feature>
<dbReference type="HAMAP" id="MF_00172">
    <property type="entry name" value="Meth_synth"/>
    <property type="match status" value="1"/>
</dbReference>
<feature type="binding site" evidence="10 11">
    <location>
        <begin position="443"/>
        <end position="445"/>
    </location>
    <ligand>
        <name>L-homocysteine</name>
        <dbReference type="ChEBI" id="CHEBI:58199"/>
    </ligand>
</feature>
<feature type="binding site" evidence="12">
    <location>
        <position position="677"/>
    </location>
    <ligand>
        <name>Zn(2+)</name>
        <dbReference type="ChEBI" id="CHEBI:29105"/>
        <label>1</label>
        <note>catalytic</note>
    </ligand>
</feature>
<feature type="binding site" evidence="10 11">
    <location>
        <begin position="443"/>
        <end position="445"/>
    </location>
    <ligand>
        <name>L-methionine</name>
        <dbReference type="ChEBI" id="CHEBI:57844"/>
    </ligand>
</feature>
<dbReference type="NCBIfam" id="NF003556">
    <property type="entry name" value="PRK05222.1"/>
    <property type="match status" value="1"/>
</dbReference>
<comment type="similarity">
    <text evidence="3 10">Belongs to the vitamin-B12 independent methionine synthase family.</text>
</comment>
<dbReference type="RefSeq" id="WP_160626511.1">
    <property type="nucleotide sequence ID" value="NZ_CP047593.1"/>
</dbReference>
<evidence type="ECO:0000256" key="9">
    <source>
        <dbReference type="ARBA" id="ARBA00023167"/>
    </source>
</evidence>
<dbReference type="EMBL" id="CP047593">
    <property type="protein sequence ID" value="QHI68312.1"/>
    <property type="molecule type" value="Genomic_DNA"/>
</dbReference>
<keyword evidence="7 10" id="KW-0479">Metal-binding</keyword>
<dbReference type="AlphaFoldDB" id="A0A6P1M2H6"/>
<dbReference type="GO" id="GO:0008270">
    <property type="term" value="F:zinc ion binding"/>
    <property type="evidence" value="ECO:0007669"/>
    <property type="project" value="InterPro"/>
</dbReference>
<dbReference type="Proteomes" id="UP000464954">
    <property type="component" value="Chromosome"/>
</dbReference>
<feature type="binding site" evidence="10">
    <location>
        <position position="617"/>
    </location>
    <ligand>
        <name>5-methyltetrahydropteroyltri-L-glutamate</name>
        <dbReference type="ChEBI" id="CHEBI:58207"/>
    </ligand>
</feature>
<dbReference type="CDD" id="cd03312">
    <property type="entry name" value="CIMS_N_terminal_like"/>
    <property type="match status" value="1"/>
</dbReference>
<evidence type="ECO:0000256" key="5">
    <source>
        <dbReference type="ARBA" id="ARBA00022605"/>
    </source>
</evidence>
<feature type="domain" description="Cobalamin-independent methionine synthase MetE N-terminal" evidence="15">
    <location>
        <begin position="6"/>
        <end position="319"/>
    </location>
</feature>
<comment type="catalytic activity">
    <reaction evidence="10">
        <text>5-methyltetrahydropteroyltri-L-glutamate + L-homocysteine = tetrahydropteroyltri-L-glutamate + L-methionine</text>
        <dbReference type="Rhea" id="RHEA:21196"/>
        <dbReference type="ChEBI" id="CHEBI:57844"/>
        <dbReference type="ChEBI" id="CHEBI:58140"/>
        <dbReference type="ChEBI" id="CHEBI:58199"/>
        <dbReference type="ChEBI" id="CHEBI:58207"/>
        <dbReference type="EC" id="2.1.1.14"/>
    </reaction>
</comment>
<accession>A0A6P1M2H6</accession>
<comment type="cofactor">
    <cofactor evidence="12">
        <name>Zn(2+)</name>
        <dbReference type="ChEBI" id="CHEBI:29105"/>
    </cofactor>
    <text evidence="12">Binds 2 Zn(2+) ions per subunit.</text>
</comment>
<feature type="binding site" evidence="11">
    <location>
        <position position="128"/>
    </location>
    <ligand>
        <name>5-methyltetrahydropteroyltri-L-glutamate</name>
        <dbReference type="ChEBI" id="CHEBI:58207"/>
    </ligand>
</feature>
<dbReference type="GO" id="GO:0009086">
    <property type="term" value="P:methionine biosynthetic process"/>
    <property type="evidence" value="ECO:0007669"/>
    <property type="project" value="UniProtKB-UniRule"/>
</dbReference>
<keyword evidence="6 10" id="KW-0808">Transferase</keyword>
<evidence type="ECO:0000259" key="15">
    <source>
        <dbReference type="Pfam" id="PF08267"/>
    </source>
</evidence>
<comment type="cofactor">
    <cofactor evidence="10">
        <name>Zn(2+)</name>
        <dbReference type="ChEBI" id="CHEBI:29105"/>
    </cofactor>
    <text evidence="10">Binds 1 zinc ion per subunit.</text>
</comment>
<evidence type="ECO:0000256" key="13">
    <source>
        <dbReference type="PIRSR" id="PIRSR000382-3"/>
    </source>
</evidence>
<protein>
    <recommendedName>
        <fullName evidence="10">5-methyltetrahydropteroyltriglutamate--homocysteine methyltransferase</fullName>
        <ecNumber evidence="10">2.1.1.14</ecNumber>
    </recommendedName>
    <alternativeName>
        <fullName evidence="10">Cobalamin-independent methionine synthase</fullName>
    </alternativeName>
    <alternativeName>
        <fullName evidence="10">Methionine synthase, vitamin-B12 independent isozyme</fullName>
    </alternativeName>
</protein>
<dbReference type="InterPro" id="IPR038071">
    <property type="entry name" value="UROD/MetE-like_sf"/>
</dbReference>
<dbReference type="GO" id="GO:0003871">
    <property type="term" value="F:5-methyltetrahydropteroyltriglutamate-homocysteine S-methyltransferase activity"/>
    <property type="evidence" value="ECO:0007669"/>
    <property type="project" value="UniProtKB-UniRule"/>
</dbReference>
<feature type="binding site" evidence="10 11">
    <location>
        <position position="611"/>
    </location>
    <ligand>
        <name>L-methionine</name>
        <dbReference type="ChEBI" id="CHEBI:57844"/>
    </ligand>
</feature>
<evidence type="ECO:0000259" key="14">
    <source>
        <dbReference type="Pfam" id="PF01717"/>
    </source>
</evidence>
<feature type="binding site" evidence="10">
    <location>
        <position position="123"/>
    </location>
    <ligand>
        <name>5-methyltetrahydropteroyltri-L-glutamate</name>
        <dbReference type="ChEBI" id="CHEBI:58207"/>
    </ligand>
</feature>
<dbReference type="SUPFAM" id="SSF51726">
    <property type="entry name" value="UROD/MetE-like"/>
    <property type="match status" value="2"/>
</dbReference>
<evidence type="ECO:0000313" key="16">
    <source>
        <dbReference type="EMBL" id="QHI68312.1"/>
    </source>
</evidence>
<dbReference type="KEGG" id="taer:GT409_02180"/>
<dbReference type="Pfam" id="PF01717">
    <property type="entry name" value="Meth_synt_2"/>
    <property type="match status" value="1"/>
</dbReference>
<organism evidence="16 17">
    <name type="scientific">Tichowtungia aerotolerans</name>
    <dbReference type="NCBI Taxonomy" id="2697043"/>
    <lineage>
        <taxon>Bacteria</taxon>
        <taxon>Pseudomonadati</taxon>
        <taxon>Kiritimatiellota</taxon>
        <taxon>Tichowtungiia</taxon>
        <taxon>Tichowtungiales</taxon>
        <taxon>Tichowtungiaceae</taxon>
        <taxon>Tichowtungia</taxon>
    </lineage>
</organism>
<dbReference type="InterPro" id="IPR006276">
    <property type="entry name" value="Cobalamin-indep_Met_synthase"/>
</dbReference>
<evidence type="ECO:0000256" key="11">
    <source>
        <dbReference type="PIRSR" id="PIRSR000382-1"/>
    </source>
</evidence>
<evidence type="ECO:0000256" key="6">
    <source>
        <dbReference type="ARBA" id="ARBA00022679"/>
    </source>
</evidence>
<dbReference type="EC" id="2.1.1.14" evidence="10"/>
<keyword evidence="17" id="KW-1185">Reference proteome</keyword>
<dbReference type="PIRSF" id="PIRSF000382">
    <property type="entry name" value="MeTrfase_B12_ind"/>
    <property type="match status" value="1"/>
</dbReference>
<evidence type="ECO:0000256" key="4">
    <source>
        <dbReference type="ARBA" id="ARBA00022603"/>
    </source>
</evidence>
<feature type="binding site" evidence="11">
    <location>
        <position position="21"/>
    </location>
    <ligand>
        <name>5-methyltetrahydropteroyltri-L-glutamate</name>
        <dbReference type="ChEBI" id="CHEBI:58207"/>
    </ligand>
</feature>
<feature type="binding site" evidence="10">
    <location>
        <position position="496"/>
    </location>
    <ligand>
        <name>L-homocysteine</name>
        <dbReference type="ChEBI" id="CHEBI:58199"/>
    </ligand>
</feature>
<gene>
    <name evidence="10 16" type="primary">metE</name>
    <name evidence="16" type="ORF">GT409_02180</name>
</gene>
<evidence type="ECO:0000256" key="10">
    <source>
        <dbReference type="HAMAP-Rule" id="MF_00172"/>
    </source>
</evidence>
<dbReference type="PANTHER" id="PTHR30519">
    <property type="entry name" value="5-METHYLTETRAHYDROPTEROYLTRIGLUTAMATE--HOMOCYSTEINE METHYLTRANSFERASE"/>
    <property type="match status" value="1"/>
</dbReference>
<feature type="binding site" evidence="10">
    <location>
        <position position="677"/>
    </location>
    <ligand>
        <name>Zn(2+)</name>
        <dbReference type="ChEBI" id="CHEBI:29105"/>
        <note>catalytic</note>
    </ligand>
</feature>
<dbReference type="InterPro" id="IPR002629">
    <property type="entry name" value="Met_Synth_C/arc"/>
</dbReference>
<reference evidence="16 17" key="1">
    <citation type="submission" date="2020-01" db="EMBL/GenBank/DDBJ databases">
        <title>Ponticoccus aerotolerans gen. nov., sp. nov., an anaerobic bacterium and proposal of Ponticoccusceae fam. nov., Ponticoccusles ord. nov. and Ponticoccuse classis nov. in the phylum Kiritimatiellaeota.</title>
        <authorList>
            <person name="Zhou L.Y."/>
            <person name="Du Z.J."/>
        </authorList>
    </citation>
    <scope>NUCLEOTIDE SEQUENCE [LARGE SCALE GENOMIC DNA]</scope>
    <source>
        <strain evidence="16 17">S-5007</strain>
    </source>
</reference>
<keyword evidence="4 10" id="KW-0489">Methyltransferase</keyword>
<feature type="active site" description="Proton donor" evidence="10 13">
    <location>
        <position position="706"/>
    </location>
</feature>
<feature type="binding site" evidence="10">
    <location>
        <begin position="18"/>
        <end position="21"/>
    </location>
    <ligand>
        <name>5-methyltetrahydropteroyltri-L-glutamate</name>
        <dbReference type="ChEBI" id="CHEBI:58207"/>
    </ligand>
</feature>
<feature type="binding site" evidence="12">
    <location>
        <position position="655"/>
    </location>
    <ligand>
        <name>Zn(2+)</name>
        <dbReference type="ChEBI" id="CHEBI:29105"/>
        <label>1</label>
        <note>catalytic</note>
    </ligand>
</feature>
<proteinExistence type="inferred from homology"/>
<evidence type="ECO:0000313" key="17">
    <source>
        <dbReference type="Proteomes" id="UP000464954"/>
    </source>
</evidence>
<keyword evidence="9 10" id="KW-0486">Methionine biosynthesis</keyword>
<evidence type="ECO:0000256" key="2">
    <source>
        <dbReference type="ARBA" id="ARBA00004681"/>
    </source>
</evidence>
<feature type="binding site" evidence="10 11">
    <location>
        <position position="611"/>
    </location>
    <ligand>
        <name>L-homocysteine</name>
        <dbReference type="ChEBI" id="CHEBI:58199"/>
    </ligand>
</feature>
<keyword evidence="5 10" id="KW-0028">Amino-acid biosynthesis</keyword>
<evidence type="ECO:0000256" key="12">
    <source>
        <dbReference type="PIRSR" id="PIRSR000382-2"/>
    </source>
</evidence>
<feature type="binding site" evidence="10 11">
    <location>
        <position position="573"/>
    </location>
    <ligand>
        <name>5-methyltetrahydropteroyltri-L-glutamate</name>
        <dbReference type="ChEBI" id="CHEBI:58207"/>
    </ligand>
</feature>
<feature type="binding site" evidence="12">
    <location>
        <position position="653"/>
    </location>
    <ligand>
        <name>Zn(2+)</name>
        <dbReference type="ChEBI" id="CHEBI:29105"/>
        <label>1</label>
        <note>catalytic</note>
    </ligand>
</feature>
<dbReference type="InterPro" id="IPR013215">
    <property type="entry name" value="Cbl-indep_Met_Synth_N"/>
</dbReference>
<feature type="domain" description="Cobalamin-independent methionine synthase MetE C-terminal/archaeal" evidence="14">
    <location>
        <begin position="438"/>
        <end position="760"/>
    </location>
</feature>
<dbReference type="GO" id="GO:0032259">
    <property type="term" value="P:methylation"/>
    <property type="evidence" value="ECO:0007669"/>
    <property type="project" value="UniProtKB-KW"/>
</dbReference>
<feature type="binding site" evidence="10">
    <location>
        <position position="653"/>
    </location>
    <ligand>
        <name>Zn(2+)</name>
        <dbReference type="ChEBI" id="CHEBI:29105"/>
        <note>catalytic</note>
    </ligand>
</feature>
<comment type="function">
    <text evidence="1 10">Catalyzes the transfer of a methyl group from 5-methyltetrahydrofolate to homocysteine resulting in methionine formation.</text>
</comment>
<dbReference type="Gene3D" id="3.20.20.210">
    <property type="match status" value="2"/>
</dbReference>
<feature type="binding site" evidence="10 11">
    <location>
        <begin position="527"/>
        <end position="528"/>
    </location>
    <ligand>
        <name>5-methyltetrahydropteroyltri-L-glutamate</name>
        <dbReference type="ChEBI" id="CHEBI:58207"/>
    </ligand>
</feature>
<feature type="binding site" evidence="10">
    <location>
        <position position="655"/>
    </location>
    <ligand>
        <name>Zn(2+)</name>
        <dbReference type="ChEBI" id="CHEBI:29105"/>
        <note>catalytic</note>
    </ligand>
</feature>